<evidence type="ECO:0000256" key="1">
    <source>
        <dbReference type="ARBA" id="ARBA00022443"/>
    </source>
</evidence>
<feature type="compositionally biased region" description="Polar residues" evidence="3">
    <location>
        <begin position="15"/>
        <end position="27"/>
    </location>
</feature>
<accession>A0A507F4B5</accession>
<dbReference type="AlphaFoldDB" id="A0A507F4B5"/>
<evidence type="ECO:0000256" key="3">
    <source>
        <dbReference type="SAM" id="MobiDB-lite"/>
    </source>
</evidence>
<proteinExistence type="predicted"/>
<dbReference type="SUPFAM" id="SSF50044">
    <property type="entry name" value="SH3-domain"/>
    <property type="match status" value="1"/>
</dbReference>
<dbReference type="InterPro" id="IPR001452">
    <property type="entry name" value="SH3_domain"/>
</dbReference>
<dbReference type="Gene3D" id="2.30.30.40">
    <property type="entry name" value="SH3 Domains"/>
    <property type="match status" value="1"/>
</dbReference>
<comment type="caution">
    <text evidence="5">The sequence shown here is derived from an EMBL/GenBank/DDBJ whole genome shotgun (WGS) entry which is preliminary data.</text>
</comment>
<evidence type="ECO:0000313" key="6">
    <source>
        <dbReference type="Proteomes" id="UP000320333"/>
    </source>
</evidence>
<dbReference type="InterPro" id="IPR036028">
    <property type="entry name" value="SH3-like_dom_sf"/>
</dbReference>
<gene>
    <name evidence="5" type="ORF">CcCBS67573_g06513</name>
</gene>
<feature type="region of interest" description="Disordered" evidence="3">
    <location>
        <begin position="1"/>
        <end position="28"/>
    </location>
</feature>
<dbReference type="OrthoDB" id="2144190at2759"/>
<evidence type="ECO:0000259" key="4">
    <source>
        <dbReference type="PROSITE" id="PS50002"/>
    </source>
</evidence>
<organism evidence="5 6">
    <name type="scientific">Chytriomyces confervae</name>
    <dbReference type="NCBI Taxonomy" id="246404"/>
    <lineage>
        <taxon>Eukaryota</taxon>
        <taxon>Fungi</taxon>
        <taxon>Fungi incertae sedis</taxon>
        <taxon>Chytridiomycota</taxon>
        <taxon>Chytridiomycota incertae sedis</taxon>
        <taxon>Chytridiomycetes</taxon>
        <taxon>Chytridiales</taxon>
        <taxon>Chytriomycetaceae</taxon>
        <taxon>Chytriomyces</taxon>
    </lineage>
</organism>
<feature type="region of interest" description="Disordered" evidence="3">
    <location>
        <begin position="332"/>
        <end position="396"/>
    </location>
</feature>
<evidence type="ECO:0000256" key="2">
    <source>
        <dbReference type="PROSITE-ProRule" id="PRU00192"/>
    </source>
</evidence>
<evidence type="ECO:0000313" key="5">
    <source>
        <dbReference type="EMBL" id="TPX70505.1"/>
    </source>
</evidence>
<protein>
    <recommendedName>
        <fullName evidence="4">SH3 domain-containing protein</fullName>
    </recommendedName>
</protein>
<keyword evidence="6" id="KW-1185">Reference proteome</keyword>
<name>A0A507F4B5_9FUNG</name>
<dbReference type="PROSITE" id="PS50002">
    <property type="entry name" value="SH3"/>
    <property type="match status" value="1"/>
</dbReference>
<keyword evidence="1 2" id="KW-0728">SH3 domain</keyword>
<feature type="region of interest" description="Disordered" evidence="3">
    <location>
        <begin position="97"/>
        <end position="116"/>
    </location>
</feature>
<dbReference type="EMBL" id="QEAP01000282">
    <property type="protein sequence ID" value="TPX70505.1"/>
    <property type="molecule type" value="Genomic_DNA"/>
</dbReference>
<dbReference type="Pfam" id="PF07653">
    <property type="entry name" value="SH3_2"/>
    <property type="match status" value="1"/>
</dbReference>
<sequence>MQLLRGLSTKRAPTAQESNIPANTGPSTLARMATMTSNLGLKSNLIGRRPSAEELPVFELSATGKPLSAPTSVVTPLPIDYTLRLSSNFHVNANSLDREGSSNVTPLKEAQPKQSAFNQSKAAQITTLKWWQAPGVTKETAASIAAAAEPQQGSSSEQFNSLSRNNTSGSLPRNISLKRGPNSNSNGRPGPPKLGFGDFDEVALIKANNTEAAAAKGPQFGFVPKLVDRCGVGATVQVIHNFTASSPNDMSCSQDDTVRILRVDAGGWALVKLVKQGTNPASERAGAHRAGVSSRAGMEGLVPVGVLDIMRSKRVVGAGSVQEISSSVDSRAISSGTSGFAARSATVGGPRPMVARTGSESDNFSPMAGNRMNRSGPAAQGGSGWQPSQQRAPSNS</sequence>
<feature type="compositionally biased region" description="Polar residues" evidence="3">
    <location>
        <begin position="385"/>
        <end position="396"/>
    </location>
</feature>
<feature type="compositionally biased region" description="Polar residues" evidence="3">
    <location>
        <begin position="151"/>
        <end position="173"/>
    </location>
</feature>
<feature type="domain" description="SH3" evidence="4">
    <location>
        <begin position="231"/>
        <end position="312"/>
    </location>
</feature>
<reference evidence="5 6" key="1">
    <citation type="journal article" date="2019" name="Sci. Rep.">
        <title>Comparative genomics of chytrid fungi reveal insights into the obligate biotrophic and pathogenic lifestyle of Synchytrium endobioticum.</title>
        <authorList>
            <person name="van de Vossenberg B.T.L.H."/>
            <person name="Warris S."/>
            <person name="Nguyen H.D.T."/>
            <person name="van Gent-Pelzer M.P.E."/>
            <person name="Joly D.L."/>
            <person name="van de Geest H.C."/>
            <person name="Bonants P.J.M."/>
            <person name="Smith D.S."/>
            <person name="Levesque C.A."/>
            <person name="van der Lee T.A.J."/>
        </authorList>
    </citation>
    <scope>NUCLEOTIDE SEQUENCE [LARGE SCALE GENOMIC DNA]</scope>
    <source>
        <strain evidence="5 6">CBS 675.73</strain>
    </source>
</reference>
<dbReference type="SMART" id="SM00326">
    <property type="entry name" value="SH3"/>
    <property type="match status" value="1"/>
</dbReference>
<dbReference type="Proteomes" id="UP000320333">
    <property type="component" value="Unassembled WGS sequence"/>
</dbReference>
<feature type="region of interest" description="Disordered" evidence="3">
    <location>
        <begin position="144"/>
        <end position="195"/>
    </location>
</feature>
<feature type="compositionally biased region" description="Low complexity" evidence="3">
    <location>
        <begin position="179"/>
        <end position="188"/>
    </location>
</feature>